<protein>
    <submittedName>
        <fullName evidence="8">Site-specific DNA-methyltransferase</fullName>
        <ecNumber evidence="8">2.1.1.-</ecNumber>
    </submittedName>
</protein>
<keyword evidence="10" id="KW-1185">Reference proteome</keyword>
<keyword evidence="3 8" id="KW-0808">Transferase</keyword>
<proteinExistence type="inferred from homology"/>
<keyword evidence="5" id="KW-0680">Restriction system</keyword>
<gene>
    <name evidence="9" type="ORF">QR721_06500</name>
    <name evidence="8" type="ORF">QR721_13300</name>
</gene>
<evidence type="ECO:0000256" key="4">
    <source>
        <dbReference type="ARBA" id="ARBA00022691"/>
    </source>
</evidence>
<comment type="similarity">
    <text evidence="1">Belongs to the N(4)/N(6)-methyltransferase family.</text>
</comment>
<evidence type="ECO:0000256" key="5">
    <source>
        <dbReference type="ARBA" id="ARBA00022747"/>
    </source>
</evidence>
<feature type="domain" description="DNA methylase N-4/N-6" evidence="6">
    <location>
        <begin position="195"/>
        <end position="506"/>
    </location>
</feature>
<dbReference type="RefSeq" id="WP_348027791.1">
    <property type="nucleotide sequence ID" value="NZ_CP129113.1"/>
</dbReference>
<dbReference type="SUPFAM" id="SSF53335">
    <property type="entry name" value="S-adenosyl-L-methionine-dependent methyltransferases"/>
    <property type="match status" value="1"/>
</dbReference>
<keyword evidence="2 8" id="KW-0489">Methyltransferase</keyword>
<dbReference type="EMBL" id="CP129113">
    <property type="protein sequence ID" value="WLV25847.1"/>
    <property type="molecule type" value="Genomic_DNA"/>
</dbReference>
<sequence>MEEQLIKKVGSLLKLFPQYWEGEQLLRNMVIEDLRAYKPELLEVLLSDQEIREMYAVEIAGSLLFKIDEFIDMLRYKNYWANSYTKYQNKIGLTSGGRYLDYNSDVILDFPYKDSILEGGMEKENVGRKEVYYNKIIAKKEIDQLLAQKVFVNVRKYNENKTEAVNFITDEDNLVIKGNNLLALHSLKERYSDKVKLIYVDPPYNTEQDSFKYNDRFSHSTWLTFMKNRLEIARELMQDKGLIFVHIGDQEMHYLKVMMDSIFERENFVATIPRKTRSGKSDVPYKLSQDYDWILVYTKGSAKTDKLFQREVERKYYISEDFPNDEWRLSDLTKQTSTKERPNSDFTLVNPRNGESFPVNPNRSWAVTKDTVDDYLKRGKIVFPGDYEFLNIKQPSMRVFKSEEIKKYGKGFNKAYVSTEFINQTMDVLLKQAVNKKGTDEIVDLFGEKVFPYPKNEILLQKIIEYTTNEGDLVLDFFMGSATTQAVALKMNRKFIGIEQMDYIESISIPRLEKVIKGEQGGISKDVDWHGGGSFVYVELYNLNNKYINEIQKASNQNDIEKLIYDMKESAYLDFQVKLNQVTLDNEDFLKLSIDEQKKSLLEILDMNQLYLNYSEIDDEQFCISANDRQFNESFYGKG</sequence>
<dbReference type="Pfam" id="PF01555">
    <property type="entry name" value="N6_N4_Mtase"/>
    <property type="match status" value="1"/>
</dbReference>
<keyword evidence="4" id="KW-0949">S-adenosyl-L-methionine</keyword>
<evidence type="ECO:0000256" key="3">
    <source>
        <dbReference type="ARBA" id="ARBA00022679"/>
    </source>
</evidence>
<dbReference type="InterPro" id="IPR002052">
    <property type="entry name" value="DNA_methylase_N6_adenine_CS"/>
</dbReference>
<evidence type="ECO:0000313" key="9">
    <source>
        <dbReference type="EMBL" id="WLV25847.1"/>
    </source>
</evidence>
<name>A0ABY9KUM0_9BACI</name>
<dbReference type="EMBL" id="CP129113">
    <property type="protein sequence ID" value="WLV24599.1"/>
    <property type="molecule type" value="Genomic_DNA"/>
</dbReference>
<evidence type="ECO:0000259" key="7">
    <source>
        <dbReference type="Pfam" id="PF12564"/>
    </source>
</evidence>
<accession>A0ABY9KUM0</accession>
<dbReference type="InterPro" id="IPR002941">
    <property type="entry name" value="DNA_methylase_N4/N6"/>
</dbReference>
<dbReference type="Proteomes" id="UP001180087">
    <property type="component" value="Chromosome"/>
</dbReference>
<organism evidence="8 10">
    <name type="scientific">Aciduricibacillus chroicocephali</name>
    <dbReference type="NCBI Taxonomy" id="3054939"/>
    <lineage>
        <taxon>Bacteria</taxon>
        <taxon>Bacillati</taxon>
        <taxon>Bacillota</taxon>
        <taxon>Bacilli</taxon>
        <taxon>Bacillales</taxon>
        <taxon>Bacillaceae</taxon>
        <taxon>Aciduricibacillus</taxon>
    </lineage>
</organism>
<dbReference type="InterPro" id="IPR022221">
    <property type="entry name" value="TypeIII_RM_meth"/>
</dbReference>
<evidence type="ECO:0000313" key="10">
    <source>
        <dbReference type="Proteomes" id="UP001180087"/>
    </source>
</evidence>
<evidence type="ECO:0000256" key="2">
    <source>
        <dbReference type="ARBA" id="ARBA00022603"/>
    </source>
</evidence>
<dbReference type="PROSITE" id="PS00092">
    <property type="entry name" value="N6_MTASE"/>
    <property type="match status" value="1"/>
</dbReference>
<dbReference type="Gene3D" id="3.40.50.150">
    <property type="entry name" value="Vaccinia Virus protein VP39"/>
    <property type="match status" value="1"/>
</dbReference>
<dbReference type="GO" id="GO:0008168">
    <property type="term" value="F:methyltransferase activity"/>
    <property type="evidence" value="ECO:0007669"/>
    <property type="project" value="UniProtKB-KW"/>
</dbReference>
<evidence type="ECO:0000256" key="1">
    <source>
        <dbReference type="ARBA" id="ARBA00006594"/>
    </source>
</evidence>
<dbReference type="Pfam" id="PF12564">
    <property type="entry name" value="TypeIII_RM_meth"/>
    <property type="match status" value="1"/>
</dbReference>
<dbReference type="EC" id="2.1.1.-" evidence="8"/>
<dbReference type="PIRSF" id="PIRSF015855">
    <property type="entry name" value="TypeIII_Mtase_mKpnI"/>
    <property type="match status" value="1"/>
</dbReference>
<reference evidence="8" key="1">
    <citation type="submission" date="2023-06" db="EMBL/GenBank/DDBJ databases">
        <title>A Treasure from Seagulls: Isolation and Description of Aciduricobacillus qingdaonensis gen. nov., sp. nov., a Rare Obligately Uric Acid-utilizing Member in the Family Bacillaceae.</title>
        <authorList>
            <person name="Liu W."/>
            <person name="Wang B."/>
        </authorList>
    </citation>
    <scope>NUCLEOTIDE SEQUENCE</scope>
    <source>
        <strain evidence="8">44XB</strain>
    </source>
</reference>
<evidence type="ECO:0000259" key="6">
    <source>
        <dbReference type="Pfam" id="PF01555"/>
    </source>
</evidence>
<feature type="domain" description="Type III restriction/modification enzyme methylation subunit" evidence="7">
    <location>
        <begin position="39"/>
        <end position="93"/>
    </location>
</feature>
<dbReference type="PRINTS" id="PR00506">
    <property type="entry name" value="D21N6MTFRASE"/>
</dbReference>
<dbReference type="InterPro" id="IPR029063">
    <property type="entry name" value="SAM-dependent_MTases_sf"/>
</dbReference>
<dbReference type="InterPro" id="IPR002295">
    <property type="entry name" value="N4/N6-MTase_EcoPI_Mod-like"/>
</dbReference>
<dbReference type="GO" id="GO:0032259">
    <property type="term" value="P:methylation"/>
    <property type="evidence" value="ECO:0007669"/>
    <property type="project" value="UniProtKB-KW"/>
</dbReference>
<evidence type="ECO:0000313" key="8">
    <source>
        <dbReference type="EMBL" id="WLV24599.1"/>
    </source>
</evidence>